<sequence length="366" mass="40227">MSTEILSVNKLSKRFTPDAPLVVRDVSFDVRDNEIFAVLGPSGCGKTTMLRCIAGFERASSGTVCMRDRMLEGPGVHVPPEERGVGLVFQDYALFPHLTVLENVVFGLKNVPKAERETQAREALKMVGLNGFENRTPHHLSGGQQQRVALARTLAPCPELILLDEPFSNLDALLREGTRQEVRGLLKERGMSAVLVTHDQEEALSFADRVAVMRGGQIEQVGTPEEVYYQPRTLFVAQFLGRTNLLLSQARGRQAQTALGEIGLNRDAEGTVLVSLRPEHLTLEPGDTDAGPTGTVIDRAFKGHDITYRVECDGAEYLVHTHNRMSYQPGDHVSIRPQESAVVLESRSTPMDTTNGVTSEETVAQK</sequence>
<evidence type="ECO:0000256" key="4">
    <source>
        <dbReference type="ARBA" id="ARBA00022741"/>
    </source>
</evidence>
<dbReference type="InterPro" id="IPR015853">
    <property type="entry name" value="ABC_transpr_FbpC"/>
</dbReference>
<dbReference type="AlphaFoldDB" id="A0A2A8CZQ9"/>
<dbReference type="CDD" id="cd03259">
    <property type="entry name" value="ABC_Carb_Solutes_like"/>
    <property type="match status" value="1"/>
</dbReference>
<evidence type="ECO:0000256" key="1">
    <source>
        <dbReference type="ARBA" id="ARBA00022448"/>
    </source>
</evidence>
<comment type="caution">
    <text evidence="11">The sequence shown here is derived from an EMBL/GenBank/DDBJ whole genome shotgun (WGS) entry which is preliminary data.</text>
</comment>
<dbReference type="EMBL" id="PDEQ01000002">
    <property type="protein sequence ID" value="PEN14182.1"/>
    <property type="molecule type" value="Genomic_DNA"/>
</dbReference>
<dbReference type="PANTHER" id="PTHR42781:SF4">
    <property type="entry name" value="SPERMIDINE_PUTRESCINE IMPORT ATP-BINDING PROTEIN POTA"/>
    <property type="match status" value="1"/>
</dbReference>
<proteinExistence type="predicted"/>
<keyword evidence="2" id="KW-1003">Cell membrane</keyword>
<keyword evidence="7" id="KW-0406">Ion transport</keyword>
<dbReference type="Pfam" id="PF00005">
    <property type="entry name" value="ABC_tran"/>
    <property type="match status" value="1"/>
</dbReference>
<evidence type="ECO:0000313" key="12">
    <source>
        <dbReference type="Proteomes" id="UP000220102"/>
    </source>
</evidence>
<evidence type="ECO:0000256" key="3">
    <source>
        <dbReference type="ARBA" id="ARBA00022496"/>
    </source>
</evidence>
<dbReference type="GO" id="GO:0043190">
    <property type="term" value="C:ATP-binding cassette (ABC) transporter complex"/>
    <property type="evidence" value="ECO:0007669"/>
    <property type="project" value="InterPro"/>
</dbReference>
<feature type="region of interest" description="Disordered" evidence="9">
    <location>
        <begin position="346"/>
        <end position="366"/>
    </location>
</feature>
<protein>
    <submittedName>
        <fullName evidence="11">Iron ABC transporter ATP-binding protein</fullName>
    </submittedName>
</protein>
<dbReference type="InterPro" id="IPR050093">
    <property type="entry name" value="ABC_SmlMolc_Importer"/>
</dbReference>
<dbReference type="Gene3D" id="3.40.50.300">
    <property type="entry name" value="P-loop containing nucleotide triphosphate hydrolases"/>
    <property type="match status" value="1"/>
</dbReference>
<accession>A0A2A8CZQ9</accession>
<name>A0A2A8CZQ9_9BACT</name>
<feature type="domain" description="ABC transporter" evidence="10">
    <location>
        <begin position="6"/>
        <end position="240"/>
    </location>
</feature>
<evidence type="ECO:0000256" key="7">
    <source>
        <dbReference type="ARBA" id="ARBA00023065"/>
    </source>
</evidence>
<dbReference type="SUPFAM" id="SSF52540">
    <property type="entry name" value="P-loop containing nucleoside triphosphate hydrolases"/>
    <property type="match status" value="1"/>
</dbReference>
<dbReference type="GO" id="GO:0005524">
    <property type="term" value="F:ATP binding"/>
    <property type="evidence" value="ECO:0007669"/>
    <property type="project" value="UniProtKB-KW"/>
</dbReference>
<dbReference type="GO" id="GO:0016887">
    <property type="term" value="F:ATP hydrolysis activity"/>
    <property type="evidence" value="ECO:0007669"/>
    <property type="project" value="InterPro"/>
</dbReference>
<dbReference type="OrthoDB" id="9802264at2"/>
<keyword evidence="6" id="KW-0408">Iron</keyword>
<gene>
    <name evidence="11" type="ORF">CRI94_03835</name>
</gene>
<evidence type="ECO:0000256" key="6">
    <source>
        <dbReference type="ARBA" id="ARBA00023004"/>
    </source>
</evidence>
<evidence type="ECO:0000256" key="8">
    <source>
        <dbReference type="ARBA" id="ARBA00023136"/>
    </source>
</evidence>
<dbReference type="InterPro" id="IPR017871">
    <property type="entry name" value="ABC_transporter-like_CS"/>
</dbReference>
<dbReference type="PROSITE" id="PS00211">
    <property type="entry name" value="ABC_TRANSPORTER_1"/>
    <property type="match status" value="1"/>
</dbReference>
<reference evidence="11 12" key="1">
    <citation type="submission" date="2017-10" db="EMBL/GenBank/DDBJ databases">
        <title>Draft genome of Longibacter Salinarum.</title>
        <authorList>
            <person name="Goh K.M."/>
            <person name="Shamsir M.S."/>
            <person name="Lim S.W."/>
        </authorList>
    </citation>
    <scope>NUCLEOTIDE SEQUENCE [LARGE SCALE GENOMIC DNA]</scope>
    <source>
        <strain evidence="11 12">KCTC 52045</strain>
    </source>
</reference>
<dbReference type="SMART" id="SM00382">
    <property type="entry name" value="AAA"/>
    <property type="match status" value="1"/>
</dbReference>
<keyword evidence="4" id="KW-0547">Nucleotide-binding</keyword>
<evidence type="ECO:0000256" key="9">
    <source>
        <dbReference type="SAM" id="MobiDB-lite"/>
    </source>
</evidence>
<dbReference type="FunFam" id="3.40.50.300:FF:000425">
    <property type="entry name" value="Probable ABC transporter, ATP-binding subunit"/>
    <property type="match status" value="1"/>
</dbReference>
<keyword evidence="1" id="KW-0813">Transport</keyword>
<dbReference type="PANTHER" id="PTHR42781">
    <property type="entry name" value="SPERMIDINE/PUTRESCINE IMPORT ATP-BINDING PROTEIN POTA"/>
    <property type="match status" value="1"/>
</dbReference>
<dbReference type="InterPro" id="IPR008995">
    <property type="entry name" value="Mo/tungstate-bd_C_term_dom"/>
</dbReference>
<organism evidence="11 12">
    <name type="scientific">Longibacter salinarum</name>
    <dbReference type="NCBI Taxonomy" id="1850348"/>
    <lineage>
        <taxon>Bacteria</taxon>
        <taxon>Pseudomonadati</taxon>
        <taxon>Rhodothermota</taxon>
        <taxon>Rhodothermia</taxon>
        <taxon>Rhodothermales</taxon>
        <taxon>Salisaetaceae</taxon>
        <taxon>Longibacter</taxon>
    </lineage>
</organism>
<dbReference type="InterPro" id="IPR027417">
    <property type="entry name" value="P-loop_NTPase"/>
</dbReference>
<dbReference type="SUPFAM" id="SSF50331">
    <property type="entry name" value="MOP-like"/>
    <property type="match status" value="1"/>
</dbReference>
<keyword evidence="3" id="KW-0410">Iron transport</keyword>
<evidence type="ECO:0000259" key="10">
    <source>
        <dbReference type="PROSITE" id="PS50893"/>
    </source>
</evidence>
<keyword evidence="5 11" id="KW-0067">ATP-binding</keyword>
<dbReference type="InterPro" id="IPR013611">
    <property type="entry name" value="Transp-assoc_OB_typ2"/>
</dbReference>
<evidence type="ECO:0000256" key="2">
    <source>
        <dbReference type="ARBA" id="ARBA00022475"/>
    </source>
</evidence>
<keyword evidence="8" id="KW-0472">Membrane</keyword>
<dbReference type="PROSITE" id="PS50893">
    <property type="entry name" value="ABC_TRANSPORTER_2"/>
    <property type="match status" value="1"/>
</dbReference>
<dbReference type="Proteomes" id="UP000220102">
    <property type="component" value="Unassembled WGS sequence"/>
</dbReference>
<evidence type="ECO:0000256" key="5">
    <source>
        <dbReference type="ARBA" id="ARBA00022840"/>
    </source>
</evidence>
<dbReference type="GO" id="GO:0015697">
    <property type="term" value="P:quaternary ammonium group transport"/>
    <property type="evidence" value="ECO:0007669"/>
    <property type="project" value="UniProtKB-ARBA"/>
</dbReference>
<dbReference type="GO" id="GO:0015408">
    <property type="term" value="F:ABC-type ferric iron transporter activity"/>
    <property type="evidence" value="ECO:0007669"/>
    <property type="project" value="InterPro"/>
</dbReference>
<dbReference type="InterPro" id="IPR003593">
    <property type="entry name" value="AAA+_ATPase"/>
</dbReference>
<keyword evidence="12" id="KW-1185">Reference proteome</keyword>
<dbReference type="Pfam" id="PF08402">
    <property type="entry name" value="TOBE_2"/>
    <property type="match status" value="1"/>
</dbReference>
<dbReference type="InterPro" id="IPR003439">
    <property type="entry name" value="ABC_transporter-like_ATP-bd"/>
</dbReference>
<evidence type="ECO:0000313" key="11">
    <source>
        <dbReference type="EMBL" id="PEN14182.1"/>
    </source>
</evidence>
<dbReference type="RefSeq" id="WP_098074359.1">
    <property type="nucleotide sequence ID" value="NZ_PDEQ01000002.1"/>
</dbReference>